<evidence type="ECO:0000256" key="1">
    <source>
        <dbReference type="SAM" id="MobiDB-lite"/>
    </source>
</evidence>
<dbReference type="AlphaFoldDB" id="A0A0G0XKQ9"/>
<dbReference type="Proteomes" id="UP000033918">
    <property type="component" value="Unassembled WGS sequence"/>
</dbReference>
<reference evidence="2 3" key="1">
    <citation type="journal article" date="2015" name="Nature">
        <title>rRNA introns, odd ribosomes, and small enigmatic genomes across a large radiation of phyla.</title>
        <authorList>
            <person name="Brown C.T."/>
            <person name="Hug L.A."/>
            <person name="Thomas B.C."/>
            <person name="Sharon I."/>
            <person name="Castelle C.J."/>
            <person name="Singh A."/>
            <person name="Wilkins M.J."/>
            <person name="Williams K.H."/>
            <person name="Banfield J.F."/>
        </authorList>
    </citation>
    <scope>NUCLEOTIDE SEQUENCE [LARGE SCALE GENOMIC DNA]</scope>
</reference>
<protein>
    <submittedName>
        <fullName evidence="2">Uncharacterized protein</fullName>
    </submittedName>
</protein>
<evidence type="ECO:0000313" key="2">
    <source>
        <dbReference type="EMBL" id="KKR88257.1"/>
    </source>
</evidence>
<gene>
    <name evidence="2" type="ORF">UU38_C0012G0002</name>
</gene>
<comment type="caution">
    <text evidence="2">The sequence shown here is derived from an EMBL/GenBank/DDBJ whole genome shotgun (WGS) entry which is preliminary data.</text>
</comment>
<sequence>MEGPQAIIKEVAQAPSKGKAREATPPKEPVSRAPINAVVVCGMGPVRLKDLKGSERLFPLHPYNRLNAIAAKLLASNGIVDTVITSGTGTAESEQDLEGIETLEQIVSEGQLLADTYDRATGKGVDDLGRVRAEKIIEIDSAAKTTFDNVIQTLNALDAKNRGYWQGTIAILSSEFHGPRIREILTAFGITDARVLSAERILRHFGYAGRLYPTGDFGYGKSYEEFEESIYQGQPAGLENLQDNPSYVTFELAKIQSNRRLQEIASSVKAYYVRSRVSVPEVYADIPAQYDDQFDYDALRNGFSQIPFSKHEYKGEKYKGDTSGYRNLVATVGQETEDFLQSVRVV</sequence>
<accession>A0A0G0XKQ9</accession>
<proteinExistence type="predicted"/>
<feature type="region of interest" description="Disordered" evidence="1">
    <location>
        <begin position="1"/>
        <end position="29"/>
    </location>
</feature>
<evidence type="ECO:0000313" key="3">
    <source>
        <dbReference type="Proteomes" id="UP000033918"/>
    </source>
</evidence>
<name>A0A0G0XKQ9_9BACT</name>
<dbReference type="EMBL" id="LCAK01000012">
    <property type="protein sequence ID" value="KKR88257.1"/>
    <property type="molecule type" value="Genomic_DNA"/>
</dbReference>
<organism evidence="2 3">
    <name type="scientific">Candidatus Wolfebacteria bacterium GW2011_GWB1_41_12</name>
    <dbReference type="NCBI Taxonomy" id="1619006"/>
    <lineage>
        <taxon>Bacteria</taxon>
        <taxon>Candidatus Wolfeibacteriota</taxon>
    </lineage>
</organism>